<proteinExistence type="predicted"/>
<dbReference type="SUPFAM" id="SSF75304">
    <property type="entry name" value="Amidase signature (AS) enzymes"/>
    <property type="match status" value="1"/>
</dbReference>
<keyword evidence="3" id="KW-1185">Reference proteome</keyword>
<feature type="domain" description="Amidase" evidence="1">
    <location>
        <begin position="53"/>
        <end position="159"/>
    </location>
</feature>
<dbReference type="AlphaFoldDB" id="A0A8H6FUQ6"/>
<dbReference type="RefSeq" id="XP_037164493.1">
    <property type="nucleotide sequence ID" value="XM_037308650.1"/>
</dbReference>
<reference evidence="2 3" key="1">
    <citation type="journal article" date="2020" name="Genomics">
        <title>Complete, high-quality genomes from long-read metagenomic sequencing of two wolf lichen thalli reveals enigmatic genome architecture.</title>
        <authorList>
            <person name="McKenzie S.K."/>
            <person name="Walston R.F."/>
            <person name="Allen J.L."/>
        </authorList>
    </citation>
    <scope>NUCLEOTIDE SEQUENCE [LARGE SCALE GENOMIC DNA]</scope>
    <source>
        <strain evidence="2">WasteWater2</strain>
    </source>
</reference>
<dbReference type="InterPro" id="IPR036928">
    <property type="entry name" value="AS_sf"/>
</dbReference>
<dbReference type="GeneID" id="59288402"/>
<accession>A0A8H6FUQ6</accession>
<dbReference type="EMBL" id="JACCJC010000026">
    <property type="protein sequence ID" value="KAF6235115.1"/>
    <property type="molecule type" value="Genomic_DNA"/>
</dbReference>
<protein>
    <recommendedName>
        <fullName evidence="1">Amidase domain-containing protein</fullName>
    </recommendedName>
</protein>
<dbReference type="Proteomes" id="UP000578531">
    <property type="component" value="Unassembled WGS sequence"/>
</dbReference>
<organism evidence="2 3">
    <name type="scientific">Letharia columbiana</name>
    <dbReference type="NCBI Taxonomy" id="112416"/>
    <lineage>
        <taxon>Eukaryota</taxon>
        <taxon>Fungi</taxon>
        <taxon>Dikarya</taxon>
        <taxon>Ascomycota</taxon>
        <taxon>Pezizomycotina</taxon>
        <taxon>Lecanoromycetes</taxon>
        <taxon>OSLEUM clade</taxon>
        <taxon>Lecanoromycetidae</taxon>
        <taxon>Lecanorales</taxon>
        <taxon>Lecanorineae</taxon>
        <taxon>Parmeliaceae</taxon>
        <taxon>Letharia</taxon>
    </lineage>
</organism>
<evidence type="ECO:0000313" key="2">
    <source>
        <dbReference type="EMBL" id="KAF6235115.1"/>
    </source>
</evidence>
<dbReference type="Gene3D" id="3.90.1300.10">
    <property type="entry name" value="Amidase signature (AS) domain"/>
    <property type="match status" value="1"/>
</dbReference>
<evidence type="ECO:0000313" key="3">
    <source>
        <dbReference type="Proteomes" id="UP000578531"/>
    </source>
</evidence>
<sequence length="287" mass="31472">MYYNYSFALLGLTTLPPSTPAATRTNHPLLQAPALLSLLLPTLSSTSPSELTAGVCGTYGMRASTNVVSTAGIYSVSPLLDSVGVFARSAPVVEAVVKSLMESSSVPLKPRVKYKLLYPVRAKDTKPQDSRRWFPYPGEPGSAADFEELFEETIQKLESHLKCTRIPFNLDDLWRQTRPAGQDQSLDKATGGIYTVLTTHSCVGDTIDPFIADFKATNNGRSPFIDAVVKARQDHGRSTTTLQYETTVQSAKAFSQWFIEIVLARSAEDEFPLLIFPPELGLPNLPR</sequence>
<evidence type="ECO:0000259" key="1">
    <source>
        <dbReference type="Pfam" id="PF01425"/>
    </source>
</evidence>
<dbReference type="InterPro" id="IPR023631">
    <property type="entry name" value="Amidase_dom"/>
</dbReference>
<name>A0A8H6FUQ6_9LECA</name>
<dbReference type="Pfam" id="PF01425">
    <property type="entry name" value="Amidase"/>
    <property type="match status" value="1"/>
</dbReference>
<gene>
    <name evidence="2" type="ORF">HO173_006742</name>
</gene>
<comment type="caution">
    <text evidence="2">The sequence shown here is derived from an EMBL/GenBank/DDBJ whole genome shotgun (WGS) entry which is preliminary data.</text>
</comment>
<dbReference type="OrthoDB" id="5423360at2759"/>